<feature type="compositionally biased region" description="Acidic residues" evidence="1">
    <location>
        <begin position="249"/>
        <end position="262"/>
    </location>
</feature>
<keyword evidence="2" id="KW-0695">RNA-directed DNA polymerase</keyword>
<dbReference type="CDD" id="cd00303">
    <property type="entry name" value="retropepsin_like"/>
    <property type="match status" value="1"/>
</dbReference>
<sequence length="519" mass="58881">MVDDQPMWGNDQVVAPTLDAAIVMIDLGENFTVKDLLRSCHEHGLARETIIQIFYHGPHKLSSTPEEFFSTRPLMRLRQLPTPGKDGSINNEDIFAIQDIKGEMKEMKKKPTMPTEDIEETTMVEIMEIGVIVNQETITKTHNLVKKTLPILQHPKRNSMSLTLKKTCENSWLLKNHLETKFGRLTDQQSKIPTGTLPSNTQTNPKPLPSNDKHYRPPPAQNEHVNALFTWSGKTYDPPVNPNSKTTIIDDDSKDEADEAEKEVESSSSKKNKSDLPPLKVWHAQLREVLKRSHEQQSKMEQISDAFLNEECSAIVQNKLLPKVGNPGSFLIPYTLANSVEYLALADLGASINLMPYLLYVSLSENNLKPTRMSIRLASHTYQYLMGVAENMLVQVGKFVFLVDFVILQMEEDEKVPLILERPFLHSTDAVIRVKNKELNLGVGDDRITFLIDKAMQHSYSNDDTCFRMDVIDEVTEEELVALLNDSEPLLSTSEKINETSLDKEFEESMAVDVEEIYE</sequence>
<evidence type="ECO:0000313" key="3">
    <source>
        <dbReference type="Proteomes" id="UP001151760"/>
    </source>
</evidence>
<feature type="region of interest" description="Disordered" evidence="1">
    <location>
        <begin position="233"/>
        <end position="278"/>
    </location>
</feature>
<protein>
    <submittedName>
        <fullName evidence="2">Reverse transcriptase domain-containing protein</fullName>
    </submittedName>
</protein>
<dbReference type="InterPro" id="IPR021109">
    <property type="entry name" value="Peptidase_aspartic_dom_sf"/>
</dbReference>
<dbReference type="EMBL" id="BQNB010009766">
    <property type="protein sequence ID" value="GJS68102.1"/>
    <property type="molecule type" value="Genomic_DNA"/>
</dbReference>
<feature type="region of interest" description="Disordered" evidence="1">
    <location>
        <begin position="184"/>
        <end position="221"/>
    </location>
</feature>
<keyword evidence="2" id="KW-0808">Transferase</keyword>
<dbReference type="PANTHER" id="PTHR33067:SF35">
    <property type="entry name" value="ASPARTIC PEPTIDASE DDI1-TYPE DOMAIN-CONTAINING PROTEIN"/>
    <property type="match status" value="1"/>
</dbReference>
<proteinExistence type="predicted"/>
<name>A0ABQ4XRW6_9ASTR</name>
<gene>
    <name evidence="2" type="ORF">Tco_0682667</name>
</gene>
<dbReference type="GO" id="GO:0003964">
    <property type="term" value="F:RNA-directed DNA polymerase activity"/>
    <property type="evidence" value="ECO:0007669"/>
    <property type="project" value="UniProtKB-KW"/>
</dbReference>
<accession>A0ABQ4XRW6</accession>
<evidence type="ECO:0000313" key="2">
    <source>
        <dbReference type="EMBL" id="GJS68102.1"/>
    </source>
</evidence>
<dbReference type="PANTHER" id="PTHR33067">
    <property type="entry name" value="RNA-DIRECTED DNA POLYMERASE-RELATED"/>
    <property type="match status" value="1"/>
</dbReference>
<reference evidence="2" key="1">
    <citation type="journal article" date="2022" name="Int. J. Mol. Sci.">
        <title>Draft Genome of Tanacetum Coccineum: Genomic Comparison of Closely Related Tanacetum-Family Plants.</title>
        <authorList>
            <person name="Yamashiro T."/>
            <person name="Shiraishi A."/>
            <person name="Nakayama K."/>
            <person name="Satake H."/>
        </authorList>
    </citation>
    <scope>NUCLEOTIDE SEQUENCE</scope>
</reference>
<keyword evidence="2" id="KW-0548">Nucleotidyltransferase</keyword>
<dbReference type="Proteomes" id="UP001151760">
    <property type="component" value="Unassembled WGS sequence"/>
</dbReference>
<dbReference type="Gene3D" id="2.40.70.10">
    <property type="entry name" value="Acid Proteases"/>
    <property type="match status" value="1"/>
</dbReference>
<organism evidence="2 3">
    <name type="scientific">Tanacetum coccineum</name>
    <dbReference type="NCBI Taxonomy" id="301880"/>
    <lineage>
        <taxon>Eukaryota</taxon>
        <taxon>Viridiplantae</taxon>
        <taxon>Streptophyta</taxon>
        <taxon>Embryophyta</taxon>
        <taxon>Tracheophyta</taxon>
        <taxon>Spermatophyta</taxon>
        <taxon>Magnoliopsida</taxon>
        <taxon>eudicotyledons</taxon>
        <taxon>Gunneridae</taxon>
        <taxon>Pentapetalae</taxon>
        <taxon>asterids</taxon>
        <taxon>campanulids</taxon>
        <taxon>Asterales</taxon>
        <taxon>Asteraceae</taxon>
        <taxon>Asteroideae</taxon>
        <taxon>Anthemideae</taxon>
        <taxon>Anthemidinae</taxon>
        <taxon>Tanacetum</taxon>
    </lineage>
</organism>
<keyword evidence="3" id="KW-1185">Reference proteome</keyword>
<evidence type="ECO:0000256" key="1">
    <source>
        <dbReference type="SAM" id="MobiDB-lite"/>
    </source>
</evidence>
<reference evidence="2" key="2">
    <citation type="submission" date="2022-01" db="EMBL/GenBank/DDBJ databases">
        <authorList>
            <person name="Yamashiro T."/>
            <person name="Shiraishi A."/>
            <person name="Satake H."/>
            <person name="Nakayama K."/>
        </authorList>
    </citation>
    <scope>NUCLEOTIDE SEQUENCE</scope>
</reference>
<feature type="compositionally biased region" description="Polar residues" evidence="1">
    <location>
        <begin position="186"/>
        <end position="205"/>
    </location>
</feature>
<comment type="caution">
    <text evidence="2">The sequence shown here is derived from an EMBL/GenBank/DDBJ whole genome shotgun (WGS) entry which is preliminary data.</text>
</comment>